<reference evidence="1 2" key="1">
    <citation type="submission" date="2018-10" db="EMBL/GenBank/DDBJ databases">
        <title>A high-quality apple genome assembly.</title>
        <authorList>
            <person name="Hu J."/>
        </authorList>
    </citation>
    <scope>NUCLEOTIDE SEQUENCE [LARGE SCALE GENOMIC DNA]</scope>
    <source>
        <strain evidence="2">cv. HFTH1</strain>
        <tissue evidence="1">Young leaf</tissue>
    </source>
</reference>
<gene>
    <name evidence="1" type="ORF">DVH24_019864</name>
</gene>
<dbReference type="EMBL" id="RDQH01000340">
    <property type="protein sequence ID" value="RXH76976.1"/>
    <property type="molecule type" value="Genomic_DNA"/>
</dbReference>
<dbReference type="AlphaFoldDB" id="A0A498I039"/>
<keyword evidence="2" id="KW-1185">Reference proteome</keyword>
<evidence type="ECO:0000313" key="1">
    <source>
        <dbReference type="EMBL" id="RXH76976.1"/>
    </source>
</evidence>
<organism evidence="1 2">
    <name type="scientific">Malus domestica</name>
    <name type="common">Apple</name>
    <name type="synonym">Pyrus malus</name>
    <dbReference type="NCBI Taxonomy" id="3750"/>
    <lineage>
        <taxon>Eukaryota</taxon>
        <taxon>Viridiplantae</taxon>
        <taxon>Streptophyta</taxon>
        <taxon>Embryophyta</taxon>
        <taxon>Tracheophyta</taxon>
        <taxon>Spermatophyta</taxon>
        <taxon>Magnoliopsida</taxon>
        <taxon>eudicotyledons</taxon>
        <taxon>Gunneridae</taxon>
        <taxon>Pentapetalae</taxon>
        <taxon>rosids</taxon>
        <taxon>fabids</taxon>
        <taxon>Rosales</taxon>
        <taxon>Rosaceae</taxon>
        <taxon>Amygdaloideae</taxon>
        <taxon>Maleae</taxon>
        <taxon>Malus</taxon>
    </lineage>
</organism>
<name>A0A498I039_MALDO</name>
<sequence length="231" mass="25294">MRATNLCHVISDLAFRCYYIFILCLGPFIGDHNNLANTSKSHIGLLISTGGIHISNSCFADDCLFSSAVCRKQVNSEAWKGIMEVGSTLLNGMGWIVGDDYIELGHWNIMKLRTIVPEGSWGCCRGNHMGRRKFQGGSGIASVKRVELLAVRQACNLRRLLGAFRATPPAYWCNYCNSSGHRVMACSHRPAALFAGFHAASSYGADPTWFLDTGATHQMTNPGSSRPPSLY</sequence>
<dbReference type="Proteomes" id="UP000290289">
    <property type="component" value="Chromosome 14"/>
</dbReference>
<accession>A0A498I039</accession>
<proteinExistence type="predicted"/>
<evidence type="ECO:0000313" key="2">
    <source>
        <dbReference type="Proteomes" id="UP000290289"/>
    </source>
</evidence>
<comment type="caution">
    <text evidence="1">The sequence shown here is derived from an EMBL/GenBank/DDBJ whole genome shotgun (WGS) entry which is preliminary data.</text>
</comment>
<protein>
    <submittedName>
        <fullName evidence="1">Uncharacterized protein</fullName>
    </submittedName>
</protein>